<dbReference type="Proteomes" id="UP000677228">
    <property type="component" value="Unassembled WGS sequence"/>
</dbReference>
<evidence type="ECO:0000256" key="5">
    <source>
        <dbReference type="ARBA" id="ARBA00022786"/>
    </source>
</evidence>
<dbReference type="InterPro" id="IPR025257">
    <property type="entry name" value="MINDY-3/4_CD"/>
</dbReference>
<keyword evidence="14" id="KW-1185">Reference proteome</keyword>
<dbReference type="EMBL" id="CAJNOQ010000690">
    <property type="protein sequence ID" value="CAF0828280.1"/>
    <property type="molecule type" value="Genomic_DNA"/>
</dbReference>
<comment type="caution">
    <text evidence="10">The sequence shown here is derived from an EMBL/GenBank/DDBJ whole genome shotgun (WGS) entry which is preliminary data.</text>
</comment>
<dbReference type="PROSITE" id="PS50222">
    <property type="entry name" value="EF_HAND_2"/>
    <property type="match status" value="1"/>
</dbReference>
<dbReference type="Proteomes" id="UP000681722">
    <property type="component" value="Unassembled WGS sequence"/>
</dbReference>
<proteinExistence type="inferred from homology"/>
<evidence type="ECO:0000313" key="10">
    <source>
        <dbReference type="EMBL" id="CAF0828280.1"/>
    </source>
</evidence>
<dbReference type="InterPro" id="IPR039785">
    <property type="entry name" value="MINY3/4"/>
</dbReference>
<dbReference type="SMART" id="SM01174">
    <property type="entry name" value="DUF4205"/>
    <property type="match status" value="1"/>
</dbReference>
<evidence type="ECO:0000313" key="12">
    <source>
        <dbReference type="EMBL" id="CAF3615230.1"/>
    </source>
</evidence>
<dbReference type="OrthoDB" id="9981542at2759"/>
<dbReference type="GO" id="GO:0071108">
    <property type="term" value="P:protein K48-linked deubiquitination"/>
    <property type="evidence" value="ECO:0007669"/>
    <property type="project" value="InterPro"/>
</dbReference>
<feature type="domain" description="EF-hand" evidence="9">
    <location>
        <begin position="320"/>
        <end position="355"/>
    </location>
</feature>
<evidence type="ECO:0000256" key="3">
    <source>
        <dbReference type="ARBA" id="ARBA00011074"/>
    </source>
</evidence>
<dbReference type="GO" id="GO:1990380">
    <property type="term" value="F:K48-linked deubiquitinase activity"/>
    <property type="evidence" value="ECO:0007669"/>
    <property type="project" value="UniProtKB-UniRule"/>
</dbReference>
<keyword evidence="6 8" id="KW-0378">Hydrolase</keyword>
<keyword evidence="4 8" id="KW-0645">Protease</keyword>
<dbReference type="Proteomes" id="UP000663829">
    <property type="component" value="Unassembled WGS sequence"/>
</dbReference>
<evidence type="ECO:0000256" key="2">
    <source>
        <dbReference type="ARBA" id="ARBA00002107"/>
    </source>
</evidence>
<evidence type="ECO:0000313" key="11">
    <source>
        <dbReference type="EMBL" id="CAF1107224.1"/>
    </source>
</evidence>
<reference evidence="10" key="1">
    <citation type="submission" date="2021-02" db="EMBL/GenBank/DDBJ databases">
        <authorList>
            <person name="Nowell W R."/>
        </authorList>
    </citation>
    <scope>NUCLEOTIDE SEQUENCE</scope>
</reference>
<keyword evidence="7 8" id="KW-0788">Thiol protease</keyword>
<dbReference type="Pfam" id="PF13898">
    <property type="entry name" value="MINDY-3_4_CD"/>
    <property type="match status" value="1"/>
</dbReference>
<dbReference type="GO" id="GO:0005509">
    <property type="term" value="F:calcium ion binding"/>
    <property type="evidence" value="ECO:0007669"/>
    <property type="project" value="InterPro"/>
</dbReference>
<name>A0A813UF70_9BILA</name>
<dbReference type="EC" id="3.4.19.12" evidence="8"/>
<evidence type="ECO:0000256" key="7">
    <source>
        <dbReference type="ARBA" id="ARBA00022807"/>
    </source>
</evidence>
<evidence type="ECO:0000256" key="8">
    <source>
        <dbReference type="RuleBase" id="RU367088"/>
    </source>
</evidence>
<gene>
    <name evidence="10" type="ORF">GPM918_LOCUS4915</name>
    <name evidence="11" type="ORF">OVA965_LOCUS19585</name>
    <name evidence="12" type="ORF">SRO942_LOCUS4916</name>
    <name evidence="13" type="ORF">TMI583_LOCUS19677</name>
</gene>
<dbReference type="InterPro" id="IPR011992">
    <property type="entry name" value="EF-hand-dom_pair"/>
</dbReference>
<dbReference type="GO" id="GO:0006508">
    <property type="term" value="P:proteolysis"/>
    <property type="evidence" value="ECO:0007669"/>
    <property type="project" value="UniProtKB-KW"/>
</dbReference>
<comment type="similarity">
    <text evidence="3 8">Belongs to the MINDY deubiquitinase family. FAM188 subfamily.</text>
</comment>
<dbReference type="PANTHER" id="PTHR12473">
    <property type="entry name" value="UBIQUITIN CARBOXYL-TERMINAL HYDROLASE MINDY-4-RELATED"/>
    <property type="match status" value="1"/>
</dbReference>
<dbReference type="EMBL" id="CAJNOK010010138">
    <property type="protein sequence ID" value="CAF1107224.1"/>
    <property type="molecule type" value="Genomic_DNA"/>
</dbReference>
<evidence type="ECO:0000313" key="14">
    <source>
        <dbReference type="Proteomes" id="UP000663829"/>
    </source>
</evidence>
<comment type="catalytic activity">
    <reaction evidence="1 8">
        <text>Thiol-dependent hydrolysis of ester, thioester, amide, peptide and isopeptide bonds formed by the C-terminal Gly of ubiquitin (a 76-residue protein attached to proteins as an intracellular targeting signal).</text>
        <dbReference type="EC" id="3.4.19.12"/>
    </reaction>
</comment>
<evidence type="ECO:0000256" key="4">
    <source>
        <dbReference type="ARBA" id="ARBA00022670"/>
    </source>
</evidence>
<dbReference type="InterPro" id="IPR002048">
    <property type="entry name" value="EF_hand_dom"/>
</dbReference>
<comment type="function">
    <text evidence="2 8">Hydrolase that can remove 'Lys-48'-linked conjugated ubiquitin from proteins.</text>
</comment>
<organism evidence="10 14">
    <name type="scientific">Didymodactylos carnosus</name>
    <dbReference type="NCBI Taxonomy" id="1234261"/>
    <lineage>
        <taxon>Eukaryota</taxon>
        <taxon>Metazoa</taxon>
        <taxon>Spiralia</taxon>
        <taxon>Gnathifera</taxon>
        <taxon>Rotifera</taxon>
        <taxon>Eurotatoria</taxon>
        <taxon>Bdelloidea</taxon>
        <taxon>Philodinida</taxon>
        <taxon>Philodinidae</taxon>
        <taxon>Didymodactylos</taxon>
    </lineage>
</organism>
<dbReference type="EMBL" id="CAJOBA010011738">
    <property type="protein sequence ID" value="CAF3872008.1"/>
    <property type="molecule type" value="Genomic_DNA"/>
</dbReference>
<sequence>MVAAQDTYSTNDDVTGFNDCVSKELIDLVWGTDVQQAIFDRWSQGFIFSENEQSALIQLEGGPCSVLTTVQAYLLKELIFCSRCTHNWRTAPKDEIDVHFLNALLSIITFLSQPQQQIFILASLEHNSQTTTIPSTTSKSNDATNSNQLSFDTFHSKIKFHHITTQPALRTFIYSHLKMWKAGYGVLLFLYSCLMTKSIQKLIKEIDDVTSLPLIDIFHGHGSQCLTNLLITGIATPHCFDGEKDVEGLKLHGVPSQAAIGFLSTLESLNYLEVGWHLKNPKYPLWILGSETHLTVCFSREKSLVESSDDGEVQRQPLETPLKRTLKIFRKYDTEKNGFIQTSALDTIIDEIKEFKPITGFQLTPQSTITNLKRKMDPDSLDIITEQAFIQELFPDEQSSNNPKKQQLKNSPLSGKPFVIYHYNGLPRSNKSNIVHYVSGEAMIGDYGYGNETSPQAMQPVVPGSYLPITGVLRTKWATIEIRWDDDARPSLN</sequence>
<dbReference type="Proteomes" id="UP000682733">
    <property type="component" value="Unassembled WGS sequence"/>
</dbReference>
<accession>A0A813UF70</accession>
<dbReference type="SUPFAM" id="SSF47473">
    <property type="entry name" value="EF-hand"/>
    <property type="match status" value="1"/>
</dbReference>
<protein>
    <recommendedName>
        <fullName evidence="8">Ubiquitin carboxyl-terminal hydrolase MINDY</fullName>
        <ecNumber evidence="8">3.4.19.12</ecNumber>
    </recommendedName>
</protein>
<evidence type="ECO:0000256" key="1">
    <source>
        <dbReference type="ARBA" id="ARBA00000707"/>
    </source>
</evidence>
<evidence type="ECO:0000313" key="13">
    <source>
        <dbReference type="EMBL" id="CAF3872008.1"/>
    </source>
</evidence>
<dbReference type="GO" id="GO:0004843">
    <property type="term" value="F:cysteine-type deubiquitinase activity"/>
    <property type="evidence" value="ECO:0007669"/>
    <property type="project" value="UniProtKB-UniRule"/>
</dbReference>
<dbReference type="AlphaFoldDB" id="A0A813UF70"/>
<dbReference type="EMBL" id="CAJOBC010000690">
    <property type="protein sequence ID" value="CAF3615230.1"/>
    <property type="molecule type" value="Genomic_DNA"/>
</dbReference>
<evidence type="ECO:0000256" key="6">
    <source>
        <dbReference type="ARBA" id="ARBA00022801"/>
    </source>
</evidence>
<dbReference type="PANTHER" id="PTHR12473:SF17">
    <property type="entry name" value="UBIQUITIN CARBOXYL-TERMINAL HYDROLASE MINDY-3"/>
    <property type="match status" value="1"/>
</dbReference>
<evidence type="ECO:0000259" key="9">
    <source>
        <dbReference type="PROSITE" id="PS50222"/>
    </source>
</evidence>
<keyword evidence="5 8" id="KW-0833">Ubl conjugation pathway</keyword>